<dbReference type="STRING" id="98765.A0A2R6RLZ8"/>
<evidence type="ECO:0000313" key="3">
    <source>
        <dbReference type="Proteomes" id="UP000186601"/>
    </source>
</evidence>
<dbReference type="OrthoDB" id="379794at2759"/>
<feature type="region of interest" description="Disordered" evidence="1">
    <location>
        <begin position="1"/>
        <end position="67"/>
    </location>
</feature>
<dbReference type="AlphaFoldDB" id="A0A2R6RLZ8"/>
<keyword evidence="3" id="KW-1185">Reference proteome</keyword>
<evidence type="ECO:0000256" key="1">
    <source>
        <dbReference type="SAM" id="MobiDB-lite"/>
    </source>
</evidence>
<protein>
    <submittedName>
        <fullName evidence="2">Uncharacterized protein</fullName>
    </submittedName>
</protein>
<name>A0A2R6RLZ8_9APHY</name>
<organism evidence="2 3">
    <name type="scientific">Hermanssonia centrifuga</name>
    <dbReference type="NCBI Taxonomy" id="98765"/>
    <lineage>
        <taxon>Eukaryota</taxon>
        <taxon>Fungi</taxon>
        <taxon>Dikarya</taxon>
        <taxon>Basidiomycota</taxon>
        <taxon>Agaricomycotina</taxon>
        <taxon>Agaricomycetes</taxon>
        <taxon>Polyporales</taxon>
        <taxon>Meruliaceae</taxon>
        <taxon>Hermanssonia</taxon>
    </lineage>
</organism>
<reference evidence="2 3" key="1">
    <citation type="submission" date="2018-02" db="EMBL/GenBank/DDBJ databases">
        <title>Genome sequence of the basidiomycete white-rot fungus Phlebia centrifuga.</title>
        <authorList>
            <person name="Granchi Z."/>
            <person name="Peng M."/>
            <person name="de Vries R.P."/>
            <person name="Hilden K."/>
            <person name="Makela M.R."/>
            <person name="Grigoriev I."/>
            <person name="Riley R."/>
        </authorList>
    </citation>
    <scope>NUCLEOTIDE SEQUENCE [LARGE SCALE GENOMIC DNA]</scope>
    <source>
        <strain evidence="2 3">FBCC195</strain>
    </source>
</reference>
<dbReference type="EMBL" id="MLYV02000222">
    <property type="protein sequence ID" value="PSS31029.1"/>
    <property type="molecule type" value="Genomic_DNA"/>
</dbReference>
<sequence>MAALFEEEESEESNRAFDIGYTQQAIHEALGTDKAKIPPSEGHTNDKPTDGASRPSEDGHPAAEPRPLEELDLLLPKICEALVLVSQCLISLTLYSEERFSAAGTCAGKEPKLRRFEEHLKDYVNDSMSPAGEGSIECLIGAKVLSGFRVSSN</sequence>
<feature type="compositionally biased region" description="Acidic residues" evidence="1">
    <location>
        <begin position="1"/>
        <end position="11"/>
    </location>
</feature>
<dbReference type="Proteomes" id="UP000186601">
    <property type="component" value="Unassembled WGS sequence"/>
</dbReference>
<evidence type="ECO:0000313" key="2">
    <source>
        <dbReference type="EMBL" id="PSS31029.1"/>
    </source>
</evidence>
<accession>A0A2R6RLZ8</accession>
<proteinExistence type="predicted"/>
<comment type="caution">
    <text evidence="2">The sequence shown here is derived from an EMBL/GenBank/DDBJ whole genome shotgun (WGS) entry which is preliminary data.</text>
</comment>
<gene>
    <name evidence="2" type="ORF">PHLCEN_2v2442</name>
</gene>
<feature type="compositionally biased region" description="Basic and acidic residues" evidence="1">
    <location>
        <begin position="43"/>
        <end position="67"/>
    </location>
</feature>